<dbReference type="Gene3D" id="3.10.450.350">
    <property type="match status" value="2"/>
</dbReference>
<dbReference type="InterPro" id="IPR018392">
    <property type="entry name" value="LysM"/>
</dbReference>
<reference evidence="12" key="1">
    <citation type="submission" date="2018-04" db="EMBL/GenBank/DDBJ databases">
        <authorList>
            <person name="Go L.Y."/>
            <person name="Mitchell J.A."/>
        </authorList>
    </citation>
    <scope>NUCLEOTIDE SEQUENCE</scope>
    <source>
        <strain evidence="12">ARTV</strain>
    </source>
</reference>
<evidence type="ECO:0000256" key="2">
    <source>
        <dbReference type="ARBA" id="ARBA00004162"/>
    </source>
</evidence>
<comment type="similarity">
    <text evidence="3">Belongs to the peptidase M23B family.</text>
</comment>
<dbReference type="GO" id="GO:0004222">
    <property type="term" value="F:metalloendopeptidase activity"/>
    <property type="evidence" value="ECO:0007669"/>
    <property type="project" value="TreeGrafter"/>
</dbReference>
<evidence type="ECO:0000256" key="5">
    <source>
        <dbReference type="ARBA" id="ARBA00022723"/>
    </source>
</evidence>
<feature type="domain" description="LysM" evidence="11">
    <location>
        <begin position="107"/>
        <end position="152"/>
    </location>
</feature>
<dbReference type="InterPro" id="IPR045834">
    <property type="entry name" value="Csd3_N2"/>
</dbReference>
<dbReference type="EMBL" id="UFQR01000003">
    <property type="protein sequence ID" value="SSW95177.1"/>
    <property type="molecule type" value="Genomic_DNA"/>
</dbReference>
<dbReference type="Gene3D" id="2.70.70.10">
    <property type="entry name" value="Glucose Permease (Domain IIA)"/>
    <property type="match status" value="1"/>
</dbReference>
<dbReference type="InterPro" id="IPR011055">
    <property type="entry name" value="Dup_hybrid_motif"/>
</dbReference>
<name>A0A3B0MBY2_9GAMM</name>
<dbReference type="SUPFAM" id="SSF51261">
    <property type="entry name" value="Duplicated hybrid motif"/>
    <property type="match status" value="1"/>
</dbReference>
<dbReference type="GO" id="GO:0005886">
    <property type="term" value="C:plasma membrane"/>
    <property type="evidence" value="ECO:0007669"/>
    <property type="project" value="UniProtKB-SubCell"/>
</dbReference>
<feature type="compositionally biased region" description="Basic and acidic residues" evidence="9">
    <location>
        <begin position="98"/>
        <end position="110"/>
    </location>
</feature>
<comment type="cofactor">
    <cofactor evidence="1">
        <name>Zn(2+)</name>
        <dbReference type="ChEBI" id="CHEBI:29105"/>
    </cofactor>
</comment>
<keyword evidence="4" id="KW-0645">Protease</keyword>
<evidence type="ECO:0000256" key="7">
    <source>
        <dbReference type="ARBA" id="ARBA00022833"/>
    </source>
</evidence>
<evidence type="ECO:0000259" key="11">
    <source>
        <dbReference type="PROSITE" id="PS51782"/>
    </source>
</evidence>
<gene>
    <name evidence="12" type="primary">mepM</name>
    <name evidence="12" type="ORF">ARTV_0918</name>
</gene>
<dbReference type="Pfam" id="PF19425">
    <property type="entry name" value="Csd3_N2"/>
    <property type="match status" value="1"/>
</dbReference>
<evidence type="ECO:0000256" key="9">
    <source>
        <dbReference type="SAM" id="MobiDB-lite"/>
    </source>
</evidence>
<dbReference type="GO" id="GO:0006508">
    <property type="term" value="P:proteolysis"/>
    <property type="evidence" value="ECO:0007669"/>
    <property type="project" value="UniProtKB-KW"/>
</dbReference>
<dbReference type="InterPro" id="IPR016047">
    <property type="entry name" value="M23ase_b-sheet_dom"/>
</dbReference>
<evidence type="ECO:0000256" key="6">
    <source>
        <dbReference type="ARBA" id="ARBA00022801"/>
    </source>
</evidence>
<feature type="transmembrane region" description="Helical" evidence="10">
    <location>
        <begin position="21"/>
        <end position="39"/>
    </location>
</feature>
<proteinExistence type="inferred from homology"/>
<dbReference type="PROSITE" id="PS51782">
    <property type="entry name" value="LYSM"/>
    <property type="match status" value="1"/>
</dbReference>
<dbReference type="Pfam" id="PF01551">
    <property type="entry name" value="Peptidase_M23"/>
    <property type="match status" value="1"/>
</dbReference>
<keyword evidence="6 12" id="KW-0378">Hydrolase</keyword>
<keyword evidence="10" id="KW-1133">Transmembrane helix</keyword>
<dbReference type="GO" id="GO:0046872">
    <property type="term" value="F:metal ion binding"/>
    <property type="evidence" value="ECO:0007669"/>
    <property type="project" value="UniProtKB-KW"/>
</dbReference>
<evidence type="ECO:0000256" key="8">
    <source>
        <dbReference type="ARBA" id="ARBA00023049"/>
    </source>
</evidence>
<comment type="subcellular location">
    <subcellularLocation>
        <location evidence="2">Cell membrane</location>
        <topology evidence="2">Single-pass membrane protein</topology>
    </subcellularLocation>
</comment>
<keyword evidence="10" id="KW-0472">Membrane</keyword>
<dbReference type="InterPro" id="IPR050570">
    <property type="entry name" value="Cell_wall_metabolism_enzyme"/>
</dbReference>
<dbReference type="Pfam" id="PF08525">
    <property type="entry name" value="OapA_N"/>
    <property type="match status" value="1"/>
</dbReference>
<dbReference type="PANTHER" id="PTHR21666">
    <property type="entry name" value="PEPTIDASE-RELATED"/>
    <property type="match status" value="1"/>
</dbReference>
<dbReference type="EC" id="3.4.24.-" evidence="12"/>
<dbReference type="PANTHER" id="PTHR21666:SF292">
    <property type="entry name" value="MUREIN DD-ENDOPEPTIDASE MEPM"/>
    <property type="match status" value="1"/>
</dbReference>
<evidence type="ECO:0000313" key="12">
    <source>
        <dbReference type="EMBL" id="SSW95177.1"/>
    </source>
</evidence>
<keyword evidence="8" id="KW-0482">Metalloprotease</keyword>
<evidence type="ECO:0000256" key="3">
    <source>
        <dbReference type="ARBA" id="ARBA00006646"/>
    </source>
</evidence>
<dbReference type="CDD" id="cd12797">
    <property type="entry name" value="M23_peptidase"/>
    <property type="match status" value="1"/>
</dbReference>
<sequence>MQQMAKTIVQVYGNLPKPHKIMLGTLTIATLAVAIWRPVVIQTYDKDENISQESSPIKPGIILGSKDKSETNTSQVDNSDTDDIITDSSEQLPDEGVTDEKGADTPDEHVVSNGDNLTSILTQYGLDAGDAAALSNQHRALRNLQIGQTLSWELNKDGELQTLTWIISQRETRVYTRQGASSTFNEEKQIRQGVWADKVIQGKINGNFTSSAVNSGLTYNEAREVSKALQWQIDLRKLKSGDKFSVLLSREMLDGHSEQSRLLGVHLLTNGKNYYAFRAENGRYYDSEANGLERGFLRYPKAKTFRVSSPFSLRRINPVTGRPAPHQGVDFSMPVGTPILAVGDGEVIVAKYSGAAGNFIAIRHGRQYTTRYMHLRNLLVKPGQKVKRGERIALSGNTGRTTGPHLHYELWFNQRVVNPLTANLPHSGGLTGKDRQLFLASVKENKSKLASN</sequence>
<dbReference type="FunFam" id="2.70.70.10:FF:000002">
    <property type="entry name" value="Murein DD-endopeptidase MepM"/>
    <property type="match status" value="1"/>
</dbReference>
<feature type="region of interest" description="Disordered" evidence="9">
    <location>
        <begin position="50"/>
        <end position="113"/>
    </location>
</feature>
<dbReference type="NCBIfam" id="NF008652">
    <property type="entry name" value="PRK11649.1"/>
    <property type="match status" value="1"/>
</dbReference>
<accession>A0A3B0MBY2</accession>
<keyword evidence="7" id="KW-0862">Zinc</keyword>
<evidence type="ECO:0000256" key="10">
    <source>
        <dbReference type="SAM" id="Phobius"/>
    </source>
</evidence>
<organism evidence="12">
    <name type="scientific">Arsenophonus endosymbiont of Trialeurodes vaporariorum</name>
    <dbReference type="NCBI Taxonomy" id="235567"/>
    <lineage>
        <taxon>Bacteria</taxon>
        <taxon>Pseudomonadati</taxon>
        <taxon>Pseudomonadota</taxon>
        <taxon>Gammaproteobacteria</taxon>
        <taxon>Enterobacterales</taxon>
        <taxon>Morganellaceae</taxon>
        <taxon>Arsenophonus</taxon>
    </lineage>
</organism>
<keyword evidence="5" id="KW-0479">Metal-binding</keyword>
<keyword evidence="10" id="KW-0812">Transmembrane</keyword>
<protein>
    <submittedName>
        <fullName evidence="12">Murein DD-endopeptidase MepM</fullName>
        <ecNumber evidence="12">3.4.24.-</ecNumber>
    </submittedName>
</protein>
<evidence type="ECO:0000256" key="4">
    <source>
        <dbReference type="ARBA" id="ARBA00022670"/>
    </source>
</evidence>
<evidence type="ECO:0000256" key="1">
    <source>
        <dbReference type="ARBA" id="ARBA00001947"/>
    </source>
</evidence>
<dbReference type="InterPro" id="IPR013731">
    <property type="entry name" value="OapA_N"/>
</dbReference>
<dbReference type="AlphaFoldDB" id="A0A3B0MBY2"/>